<dbReference type="AlphaFoldDB" id="A0AAD4YFT4"/>
<dbReference type="GO" id="GO:0006511">
    <property type="term" value="P:ubiquitin-dependent protein catabolic process"/>
    <property type="evidence" value="ECO:0007669"/>
    <property type="project" value="TreeGrafter"/>
</dbReference>
<keyword evidence="3" id="KW-0862">Zinc</keyword>
<dbReference type="GO" id="GO:0008270">
    <property type="term" value="F:zinc ion binding"/>
    <property type="evidence" value="ECO:0007669"/>
    <property type="project" value="UniProtKB-KW"/>
</dbReference>
<name>A0AAD4YFT4_OVIAM</name>
<accession>A0AAD4YFT4</accession>
<dbReference type="PROSITE" id="PS00518">
    <property type="entry name" value="ZF_RING_1"/>
    <property type="match status" value="1"/>
</dbReference>
<evidence type="ECO:0000256" key="4">
    <source>
        <dbReference type="PROSITE-ProRule" id="PRU00175"/>
    </source>
</evidence>
<sequence length="380" mass="42195">MGFALERFAESVDPDFQCRLCGQVLEEPLCTPCGHVFCARCLLPWAARRRRCPLQCGPLAPGELYRVLPLRSLVQKLRIQCDYRPSGCGRSVQLSELAAHVERCDFGPARRRHPGSVSRPNGVGSGDRSLRGGCSSAPGIRRGGGGGACGGSPGVRGGSWRGPRPRVWRRREKALLAQLWELQGEVRLTARRYQEKLTQYMAHVRNFVRDLGGGHDAEGEHKPLTIVLERENDTLGFNIIGGRPNQNNQEETPMEGIYVSKILKNGPADRADGLEIHDKIIEHPSLGKNIVKFTYTNRYLNDKSLPYSGYLNLTQSILSEFHSNQLNKGKTGIFKGKMVFPLTSKGDEARRTHESGPEFPTEALLLNIEEHFPYDPGESG</sequence>
<dbReference type="InterPro" id="IPR001841">
    <property type="entry name" value="Znf_RING"/>
</dbReference>
<gene>
    <name evidence="8" type="ORF">MG293_003029</name>
</gene>
<reference evidence="8" key="1">
    <citation type="submission" date="2022-03" db="EMBL/GenBank/DDBJ databases">
        <title>Genomic analyses of argali, domestic sheep and their hybrids provide insights into chromosomal evolution, heterosis and genetic basis of agronomic traits.</title>
        <authorList>
            <person name="Li M."/>
        </authorList>
    </citation>
    <scope>NUCLEOTIDE SEQUENCE</scope>
    <source>
        <strain evidence="8">CAU-MHL-2022a</strain>
        <tissue evidence="8">Skin</tissue>
    </source>
</reference>
<dbReference type="InterPro" id="IPR001478">
    <property type="entry name" value="PDZ"/>
</dbReference>
<dbReference type="Proteomes" id="UP001214576">
    <property type="component" value="Unassembled WGS sequence"/>
</dbReference>
<feature type="compositionally biased region" description="Gly residues" evidence="5">
    <location>
        <begin position="141"/>
        <end position="160"/>
    </location>
</feature>
<dbReference type="Gene3D" id="2.30.42.10">
    <property type="match status" value="1"/>
</dbReference>
<dbReference type="GO" id="GO:0000209">
    <property type="term" value="P:protein polyubiquitination"/>
    <property type="evidence" value="ECO:0007669"/>
    <property type="project" value="TreeGrafter"/>
</dbReference>
<dbReference type="SUPFAM" id="SSF49599">
    <property type="entry name" value="TRAF domain-like"/>
    <property type="match status" value="1"/>
</dbReference>
<evidence type="ECO:0000259" key="7">
    <source>
        <dbReference type="PROSITE" id="PS50106"/>
    </source>
</evidence>
<evidence type="ECO:0000256" key="2">
    <source>
        <dbReference type="ARBA" id="ARBA00022771"/>
    </source>
</evidence>
<proteinExistence type="predicted"/>
<evidence type="ECO:0000313" key="9">
    <source>
        <dbReference type="Proteomes" id="UP001214576"/>
    </source>
</evidence>
<protein>
    <recommendedName>
        <fullName evidence="10">RING-type E3 ubiquitin transferase</fullName>
    </recommendedName>
</protein>
<dbReference type="InterPro" id="IPR017907">
    <property type="entry name" value="Znf_RING_CS"/>
</dbReference>
<feature type="domain" description="RING-type" evidence="6">
    <location>
        <begin position="18"/>
        <end position="54"/>
    </location>
</feature>
<dbReference type="GO" id="GO:0061630">
    <property type="term" value="F:ubiquitin protein ligase activity"/>
    <property type="evidence" value="ECO:0007669"/>
    <property type="project" value="TreeGrafter"/>
</dbReference>
<evidence type="ECO:0000259" key="6">
    <source>
        <dbReference type="PROSITE" id="PS50089"/>
    </source>
</evidence>
<dbReference type="Gene3D" id="3.30.40.10">
    <property type="entry name" value="Zinc/RING finger domain, C3HC4 (zinc finger)"/>
    <property type="match status" value="2"/>
</dbReference>
<evidence type="ECO:0000313" key="8">
    <source>
        <dbReference type="EMBL" id="KAI4546474.1"/>
    </source>
</evidence>
<comment type="caution">
    <text evidence="8">The sequence shown here is derived from an EMBL/GenBank/DDBJ whole genome shotgun (WGS) entry which is preliminary data.</text>
</comment>
<dbReference type="PROSITE" id="PS50089">
    <property type="entry name" value="ZF_RING_2"/>
    <property type="match status" value="1"/>
</dbReference>
<dbReference type="InterPro" id="IPR036034">
    <property type="entry name" value="PDZ_sf"/>
</dbReference>
<keyword evidence="1" id="KW-0479">Metal-binding</keyword>
<dbReference type="SUPFAM" id="SSF57850">
    <property type="entry name" value="RING/U-box"/>
    <property type="match status" value="1"/>
</dbReference>
<dbReference type="EMBL" id="JAKZEL010000002">
    <property type="protein sequence ID" value="KAI4546474.1"/>
    <property type="molecule type" value="Genomic_DNA"/>
</dbReference>
<dbReference type="PROSITE" id="PS50106">
    <property type="entry name" value="PDZ"/>
    <property type="match status" value="1"/>
</dbReference>
<dbReference type="InterPro" id="IPR013083">
    <property type="entry name" value="Znf_RING/FYVE/PHD"/>
</dbReference>
<keyword evidence="2 4" id="KW-0863">Zinc-finger</keyword>
<dbReference type="Pfam" id="PF00595">
    <property type="entry name" value="PDZ"/>
    <property type="match status" value="1"/>
</dbReference>
<dbReference type="FunFam" id="3.30.40.10:FF:000214">
    <property type="entry name" value="E3 ubiquitin-protein ligase PDZRN3 isoform X1"/>
    <property type="match status" value="1"/>
</dbReference>
<dbReference type="CDD" id="cd16719">
    <property type="entry name" value="RING-HC_LNX4"/>
    <property type="match status" value="1"/>
</dbReference>
<dbReference type="Pfam" id="PF13923">
    <property type="entry name" value="zf-C3HC4_2"/>
    <property type="match status" value="1"/>
</dbReference>
<evidence type="ECO:0008006" key="10">
    <source>
        <dbReference type="Google" id="ProtNLM"/>
    </source>
</evidence>
<feature type="region of interest" description="Disordered" evidence="5">
    <location>
        <begin position="111"/>
        <end position="164"/>
    </location>
</feature>
<dbReference type="PANTHER" id="PTHR46016:SF1">
    <property type="entry name" value="RING-TYPE DOMAIN-CONTAINING PROTEIN"/>
    <property type="match status" value="1"/>
</dbReference>
<keyword evidence="9" id="KW-1185">Reference proteome</keyword>
<dbReference type="InterPro" id="IPR051438">
    <property type="entry name" value="RNF_E3_ubiq-protein_ligase"/>
</dbReference>
<dbReference type="PANTHER" id="PTHR46016">
    <property type="entry name" value="ZINC FINGER, RING/FYVE/PHD-TYPE"/>
    <property type="match status" value="1"/>
</dbReference>
<feature type="domain" description="PDZ" evidence="7">
    <location>
        <begin position="225"/>
        <end position="282"/>
    </location>
</feature>
<evidence type="ECO:0000256" key="1">
    <source>
        <dbReference type="ARBA" id="ARBA00022723"/>
    </source>
</evidence>
<dbReference type="SUPFAM" id="SSF50156">
    <property type="entry name" value="PDZ domain-like"/>
    <property type="match status" value="1"/>
</dbReference>
<evidence type="ECO:0000256" key="5">
    <source>
        <dbReference type="SAM" id="MobiDB-lite"/>
    </source>
</evidence>
<evidence type="ECO:0000256" key="3">
    <source>
        <dbReference type="ARBA" id="ARBA00022833"/>
    </source>
</evidence>
<organism evidence="8 9">
    <name type="scientific">Ovis ammon polii</name>
    <dbReference type="NCBI Taxonomy" id="230172"/>
    <lineage>
        <taxon>Eukaryota</taxon>
        <taxon>Metazoa</taxon>
        <taxon>Chordata</taxon>
        <taxon>Craniata</taxon>
        <taxon>Vertebrata</taxon>
        <taxon>Euteleostomi</taxon>
        <taxon>Mammalia</taxon>
        <taxon>Eutheria</taxon>
        <taxon>Laurasiatheria</taxon>
        <taxon>Artiodactyla</taxon>
        <taxon>Ruminantia</taxon>
        <taxon>Pecora</taxon>
        <taxon>Bovidae</taxon>
        <taxon>Caprinae</taxon>
        <taxon>Ovis</taxon>
    </lineage>
</organism>